<reference evidence="2 3" key="1">
    <citation type="journal article" date="2010" name="J. Bacteriol.">
        <title>Genome sequence of the oligotrophic marine Gammaproteobacterium HTCC2143, isolated from the Oregon Coast.</title>
        <authorList>
            <person name="Oh H.M."/>
            <person name="Kang I."/>
            <person name="Ferriera S."/>
            <person name="Giovannoni S.J."/>
            <person name="Cho J.C."/>
        </authorList>
    </citation>
    <scope>NUCLEOTIDE SEQUENCE [LARGE SCALE GENOMIC DNA]</scope>
    <source>
        <strain evidence="2 3">HTCC2143</strain>
    </source>
</reference>
<organism evidence="2 3">
    <name type="scientific">marine gamma proteobacterium HTCC2143</name>
    <dbReference type="NCBI Taxonomy" id="247633"/>
    <lineage>
        <taxon>Bacteria</taxon>
        <taxon>Pseudomonadati</taxon>
        <taxon>Pseudomonadota</taxon>
        <taxon>Gammaproteobacteria</taxon>
        <taxon>Cellvibrionales</taxon>
        <taxon>Spongiibacteraceae</taxon>
        <taxon>BD1-7 clade</taxon>
    </lineage>
</organism>
<evidence type="ECO:0000313" key="3">
    <source>
        <dbReference type="Proteomes" id="UP000004931"/>
    </source>
</evidence>
<dbReference type="STRING" id="247633.GP2143_04985"/>
<evidence type="ECO:0000259" key="1">
    <source>
        <dbReference type="Pfam" id="PF13473"/>
    </source>
</evidence>
<comment type="caution">
    <text evidence="2">The sequence shown here is derived from an EMBL/GenBank/DDBJ whole genome shotgun (WGS) entry which is preliminary data.</text>
</comment>
<accession>A0YB47</accession>
<dbReference type="Proteomes" id="UP000004931">
    <property type="component" value="Unassembled WGS sequence"/>
</dbReference>
<sequence length="109" mass="12221">MNISRTLLITFFLSAQTIAVAATPIIKIEIRNHLFYPAEVIVPANQKVKLLIHNTDPTPEEFESYELNREKVIVGNSKAVVFIGPLEQGEYPFFGEFNMSTALGKVIAR</sequence>
<protein>
    <recommendedName>
        <fullName evidence="1">EfeO-type cupredoxin-like domain-containing protein</fullName>
    </recommendedName>
</protein>
<dbReference type="SUPFAM" id="SSF49503">
    <property type="entry name" value="Cupredoxins"/>
    <property type="match status" value="1"/>
</dbReference>
<gene>
    <name evidence="2" type="ORF">GP2143_04985</name>
</gene>
<evidence type="ECO:0000313" key="2">
    <source>
        <dbReference type="EMBL" id="EAW31777.1"/>
    </source>
</evidence>
<dbReference type="eggNOG" id="COG4633">
    <property type="taxonomic scope" value="Bacteria"/>
</dbReference>
<dbReference type="Gene3D" id="2.60.40.420">
    <property type="entry name" value="Cupredoxins - blue copper proteins"/>
    <property type="match status" value="1"/>
</dbReference>
<dbReference type="Pfam" id="PF13473">
    <property type="entry name" value="Cupredoxin_1"/>
    <property type="match status" value="1"/>
</dbReference>
<proteinExistence type="predicted"/>
<dbReference type="OrthoDB" id="5958460at2"/>
<keyword evidence="3" id="KW-1185">Reference proteome</keyword>
<dbReference type="InterPro" id="IPR008972">
    <property type="entry name" value="Cupredoxin"/>
</dbReference>
<dbReference type="InterPro" id="IPR028096">
    <property type="entry name" value="EfeO_Cupredoxin"/>
</dbReference>
<dbReference type="EMBL" id="AAVT01000002">
    <property type="protein sequence ID" value="EAW31777.1"/>
    <property type="molecule type" value="Genomic_DNA"/>
</dbReference>
<name>A0YB47_9GAMM</name>
<feature type="domain" description="EfeO-type cupredoxin-like" evidence="1">
    <location>
        <begin position="6"/>
        <end position="108"/>
    </location>
</feature>
<dbReference type="AlphaFoldDB" id="A0YB47"/>